<name>A0ABU2DPN7_9MICC</name>
<reference evidence="12 13" key="1">
    <citation type="submission" date="2023-09" db="EMBL/GenBank/DDBJ databases">
        <title>Description of three actinobacteria isolated from air of manufacturing shop in a pharmaceutical factory.</title>
        <authorList>
            <person name="Zhang D.-F."/>
        </authorList>
    </citation>
    <scope>NUCLEOTIDE SEQUENCE [LARGE SCALE GENOMIC DNA]</scope>
    <source>
        <strain evidence="12 13">LY-0111</strain>
    </source>
</reference>
<dbReference type="PANTHER" id="PTHR30616">
    <property type="entry name" value="UNCHARACTERIZED PROTEIN YFIH"/>
    <property type="match status" value="1"/>
</dbReference>
<dbReference type="InterPro" id="IPR003730">
    <property type="entry name" value="Cu_polyphenol_OxRdtase"/>
</dbReference>
<evidence type="ECO:0000256" key="7">
    <source>
        <dbReference type="ARBA" id="ARBA00022833"/>
    </source>
</evidence>
<evidence type="ECO:0000256" key="8">
    <source>
        <dbReference type="ARBA" id="ARBA00023008"/>
    </source>
</evidence>
<evidence type="ECO:0000256" key="11">
    <source>
        <dbReference type="ARBA" id="ARBA00049893"/>
    </source>
</evidence>
<evidence type="ECO:0000256" key="6">
    <source>
        <dbReference type="ARBA" id="ARBA00022801"/>
    </source>
</evidence>
<accession>A0ABU2DPN7</accession>
<evidence type="ECO:0000313" key="12">
    <source>
        <dbReference type="EMBL" id="MDR8018482.1"/>
    </source>
</evidence>
<comment type="catalytic activity">
    <reaction evidence="1">
        <text>inosine + phosphate = alpha-D-ribose 1-phosphate + hypoxanthine</text>
        <dbReference type="Rhea" id="RHEA:27646"/>
        <dbReference type="ChEBI" id="CHEBI:17368"/>
        <dbReference type="ChEBI" id="CHEBI:17596"/>
        <dbReference type="ChEBI" id="CHEBI:43474"/>
        <dbReference type="ChEBI" id="CHEBI:57720"/>
        <dbReference type="EC" id="2.4.2.1"/>
    </reaction>
    <physiologicalReaction direction="left-to-right" evidence="1">
        <dbReference type="Rhea" id="RHEA:27647"/>
    </physiologicalReaction>
</comment>
<keyword evidence="5" id="KW-0479">Metal-binding</keyword>
<evidence type="ECO:0000256" key="2">
    <source>
        <dbReference type="ARBA" id="ARBA00003215"/>
    </source>
</evidence>
<dbReference type="RefSeq" id="WP_310547476.1">
    <property type="nucleotide sequence ID" value="NZ_JAVKGR010000002.1"/>
</dbReference>
<dbReference type="PANTHER" id="PTHR30616:SF2">
    <property type="entry name" value="PURINE NUCLEOSIDE PHOSPHORYLASE LACC1"/>
    <property type="match status" value="1"/>
</dbReference>
<evidence type="ECO:0000256" key="1">
    <source>
        <dbReference type="ARBA" id="ARBA00000553"/>
    </source>
</evidence>
<evidence type="ECO:0000256" key="9">
    <source>
        <dbReference type="ARBA" id="ARBA00047989"/>
    </source>
</evidence>
<dbReference type="EMBL" id="JAVKGR010000002">
    <property type="protein sequence ID" value="MDR8018482.1"/>
    <property type="molecule type" value="Genomic_DNA"/>
</dbReference>
<protein>
    <submittedName>
        <fullName evidence="12">Polyphenol oxidase family protein</fullName>
    </submittedName>
</protein>
<keyword evidence="8" id="KW-0186">Copper</keyword>
<comment type="function">
    <text evidence="2">Purine nucleoside enzyme that catalyzes the phosphorolysis of adenosine and inosine nucleosides, yielding D-ribose 1-phosphate and the respective free bases, adenine and hypoxanthine. Also catalyzes the phosphorolysis of S-methyl-5'-thioadenosine into adenine and S-methyl-5-thio-alpha-D-ribose 1-phosphate. Also has adenosine deaminase activity.</text>
</comment>
<keyword evidence="7" id="KW-0862">Zinc</keyword>
<keyword evidence="6" id="KW-0378">Hydrolase</keyword>
<dbReference type="Gene3D" id="3.60.140.10">
    <property type="entry name" value="CNF1/YfiH-like putative cysteine hydrolases"/>
    <property type="match status" value="1"/>
</dbReference>
<evidence type="ECO:0000256" key="5">
    <source>
        <dbReference type="ARBA" id="ARBA00022723"/>
    </source>
</evidence>
<dbReference type="InterPro" id="IPR038371">
    <property type="entry name" value="Cu_polyphenol_OxRdtase_sf"/>
</dbReference>
<evidence type="ECO:0000256" key="4">
    <source>
        <dbReference type="ARBA" id="ARBA00022679"/>
    </source>
</evidence>
<keyword evidence="13" id="KW-1185">Reference proteome</keyword>
<comment type="catalytic activity">
    <reaction evidence="10">
        <text>adenosine + phosphate = alpha-D-ribose 1-phosphate + adenine</text>
        <dbReference type="Rhea" id="RHEA:27642"/>
        <dbReference type="ChEBI" id="CHEBI:16335"/>
        <dbReference type="ChEBI" id="CHEBI:16708"/>
        <dbReference type="ChEBI" id="CHEBI:43474"/>
        <dbReference type="ChEBI" id="CHEBI:57720"/>
        <dbReference type="EC" id="2.4.2.1"/>
    </reaction>
    <physiologicalReaction direction="left-to-right" evidence="10">
        <dbReference type="Rhea" id="RHEA:27643"/>
    </physiologicalReaction>
</comment>
<comment type="similarity">
    <text evidence="3">Belongs to the purine nucleoside phosphorylase YfiH/LACC1 family.</text>
</comment>
<dbReference type="Proteomes" id="UP001251870">
    <property type="component" value="Unassembled WGS sequence"/>
</dbReference>
<keyword evidence="4" id="KW-0808">Transferase</keyword>
<evidence type="ECO:0000256" key="3">
    <source>
        <dbReference type="ARBA" id="ARBA00007353"/>
    </source>
</evidence>
<dbReference type="CDD" id="cd16833">
    <property type="entry name" value="YfiH"/>
    <property type="match status" value="1"/>
</dbReference>
<dbReference type="InterPro" id="IPR011324">
    <property type="entry name" value="Cytotoxic_necrot_fac-like_cat"/>
</dbReference>
<comment type="catalytic activity">
    <reaction evidence="11">
        <text>S-methyl-5'-thioadenosine + phosphate = 5-(methylsulfanyl)-alpha-D-ribose 1-phosphate + adenine</text>
        <dbReference type="Rhea" id="RHEA:11852"/>
        <dbReference type="ChEBI" id="CHEBI:16708"/>
        <dbReference type="ChEBI" id="CHEBI:17509"/>
        <dbReference type="ChEBI" id="CHEBI:43474"/>
        <dbReference type="ChEBI" id="CHEBI:58533"/>
        <dbReference type="EC" id="2.4.2.28"/>
    </reaction>
    <physiologicalReaction direction="left-to-right" evidence="11">
        <dbReference type="Rhea" id="RHEA:11853"/>
    </physiologicalReaction>
</comment>
<gene>
    <name evidence="12" type="ORF">RIL96_02715</name>
</gene>
<comment type="catalytic activity">
    <reaction evidence="9">
        <text>adenosine + H2O + H(+) = inosine + NH4(+)</text>
        <dbReference type="Rhea" id="RHEA:24408"/>
        <dbReference type="ChEBI" id="CHEBI:15377"/>
        <dbReference type="ChEBI" id="CHEBI:15378"/>
        <dbReference type="ChEBI" id="CHEBI:16335"/>
        <dbReference type="ChEBI" id="CHEBI:17596"/>
        <dbReference type="ChEBI" id="CHEBI:28938"/>
        <dbReference type="EC" id="3.5.4.4"/>
    </reaction>
    <physiologicalReaction direction="left-to-right" evidence="9">
        <dbReference type="Rhea" id="RHEA:24409"/>
    </physiologicalReaction>
</comment>
<evidence type="ECO:0000313" key="13">
    <source>
        <dbReference type="Proteomes" id="UP001251870"/>
    </source>
</evidence>
<sequence length="251" mass="26526">METPFWRHIDAGDGLHVAFSSVRAGNLSLNAGVRGADDQHAARRQVLGNRRALEAQMGISPQSLRFLHQVHSADVLDVADVADRTLSTVEEEPPVGDAWISADAGTPLAIMVADCLPVMFVGRAEDGAALSAGAHAGRVGLLTGVLENTVAALRRAGAAQISAWIGPAACGSCYEVPEAMRQESSRHRPALVSETSWGTPALNLRGEAAAVLRTQGVEVHDLGGCTIEDDSLFSHRRAPEQGRFAGLVWRA</sequence>
<dbReference type="SUPFAM" id="SSF64438">
    <property type="entry name" value="CNF1/YfiH-like putative cysteine hydrolases"/>
    <property type="match status" value="1"/>
</dbReference>
<evidence type="ECO:0000256" key="10">
    <source>
        <dbReference type="ARBA" id="ARBA00048968"/>
    </source>
</evidence>
<organism evidence="12 13">
    <name type="scientific">Nesterenkonia aerolata</name>
    <dbReference type="NCBI Taxonomy" id="3074079"/>
    <lineage>
        <taxon>Bacteria</taxon>
        <taxon>Bacillati</taxon>
        <taxon>Actinomycetota</taxon>
        <taxon>Actinomycetes</taxon>
        <taxon>Micrococcales</taxon>
        <taxon>Micrococcaceae</taxon>
        <taxon>Nesterenkonia</taxon>
    </lineage>
</organism>
<proteinExistence type="inferred from homology"/>
<dbReference type="Pfam" id="PF02578">
    <property type="entry name" value="Cu-oxidase_4"/>
    <property type="match status" value="1"/>
</dbReference>
<comment type="caution">
    <text evidence="12">The sequence shown here is derived from an EMBL/GenBank/DDBJ whole genome shotgun (WGS) entry which is preliminary data.</text>
</comment>